<dbReference type="EMBL" id="JAGRRH010000017">
    <property type="protein sequence ID" value="KAG7352956.1"/>
    <property type="molecule type" value="Genomic_DNA"/>
</dbReference>
<accession>A0A9K3K5V5</accession>
<feature type="signal peptide" evidence="2">
    <location>
        <begin position="1"/>
        <end position="21"/>
    </location>
</feature>
<dbReference type="CDD" id="cd07067">
    <property type="entry name" value="HP_PGM_like"/>
    <property type="match status" value="1"/>
</dbReference>
<gene>
    <name evidence="4" type="ORF">IV203_009004</name>
    <name evidence="3" type="ORF">IV203_011216</name>
</gene>
<evidence type="ECO:0000256" key="2">
    <source>
        <dbReference type="SAM" id="SignalP"/>
    </source>
</evidence>
<reference evidence="3" key="1">
    <citation type="journal article" date="2021" name="Sci. Rep.">
        <title>Diploid genomic architecture of Nitzschia inconspicua, an elite biomass production diatom.</title>
        <authorList>
            <person name="Oliver A."/>
            <person name="Podell S."/>
            <person name="Pinowska A."/>
            <person name="Traller J.C."/>
            <person name="Smith S.R."/>
            <person name="McClure R."/>
            <person name="Beliaev A."/>
            <person name="Bohutskyi P."/>
            <person name="Hill E.A."/>
            <person name="Rabines A."/>
            <person name="Zheng H."/>
            <person name="Allen L.Z."/>
            <person name="Kuo A."/>
            <person name="Grigoriev I.V."/>
            <person name="Allen A.E."/>
            <person name="Hazlebeck D."/>
            <person name="Allen E.E."/>
        </authorList>
    </citation>
    <scope>NUCLEOTIDE SEQUENCE</scope>
    <source>
        <strain evidence="3">Hildebrandi</strain>
    </source>
</reference>
<dbReference type="Pfam" id="PF00300">
    <property type="entry name" value="His_Phos_1"/>
    <property type="match status" value="1"/>
</dbReference>
<keyword evidence="2" id="KW-0732">Signal</keyword>
<reference evidence="3" key="2">
    <citation type="submission" date="2021-04" db="EMBL/GenBank/DDBJ databases">
        <authorList>
            <person name="Podell S."/>
        </authorList>
    </citation>
    <scope>NUCLEOTIDE SEQUENCE</scope>
    <source>
        <strain evidence="3">Hildebrandi</strain>
    </source>
</reference>
<sequence length="316" mass="34024">MWTYRRLFLSKIAFTVGCCSSTPKLVSTFYLPERIQRQSFFGSLKSPCSIPNALRNQDGALPLSIFSTLFSSSSSENSSAMIDATILAGPNLPPIKAAAKRLFLVRHGEVINPGGDRAAYYGAMEVPLSPLGEAEATAAATYLKSREEEIDLVVSSPLSRAIFGANEVLKQQSALSQSDVLVLDGFTELDRGAWCGKTKDEIGDDLMARFDACDETVTPEGGESYPFLKNRVLQARDVVLDKLAPGRAAVIVSHLQVTRSMLSEALGIPIEQMSGLKVATASVTCIDYDSSAGTQTVHFQSFKPKVGLQTSRDGAN</sequence>
<dbReference type="InterPro" id="IPR013078">
    <property type="entry name" value="His_Pase_superF_clade-1"/>
</dbReference>
<protein>
    <submittedName>
        <fullName evidence="3">Phosphoglyceromutase</fullName>
    </submittedName>
</protein>
<dbReference type="EMBL" id="JAGRRH010000076">
    <property type="protein sequence ID" value="KAG7337684.1"/>
    <property type="molecule type" value="Genomic_DNA"/>
</dbReference>
<dbReference type="OrthoDB" id="354304at2759"/>
<dbReference type="SMART" id="SM00855">
    <property type="entry name" value="PGAM"/>
    <property type="match status" value="1"/>
</dbReference>
<feature type="chain" id="PRO_5039882897" evidence="2">
    <location>
        <begin position="22"/>
        <end position="316"/>
    </location>
</feature>
<evidence type="ECO:0000313" key="3">
    <source>
        <dbReference type="EMBL" id="KAG7337684.1"/>
    </source>
</evidence>
<dbReference type="AlphaFoldDB" id="A0A9K3K5V5"/>
<dbReference type="GO" id="GO:0016791">
    <property type="term" value="F:phosphatase activity"/>
    <property type="evidence" value="ECO:0007669"/>
    <property type="project" value="TreeGrafter"/>
</dbReference>
<feature type="binding site" evidence="1">
    <location>
        <position position="160"/>
    </location>
    <ligand>
        <name>substrate</name>
    </ligand>
</feature>
<dbReference type="Proteomes" id="UP000693970">
    <property type="component" value="Unassembled WGS sequence"/>
</dbReference>
<proteinExistence type="predicted"/>
<evidence type="ECO:0000256" key="1">
    <source>
        <dbReference type="PIRSR" id="PIRSR613078-2"/>
    </source>
</evidence>
<dbReference type="PANTHER" id="PTHR48100:SF44">
    <property type="entry name" value="PHOSPHATASE C1620.13-RELATED"/>
    <property type="match status" value="1"/>
</dbReference>
<comment type="caution">
    <text evidence="3">The sequence shown here is derived from an EMBL/GenBank/DDBJ whole genome shotgun (WGS) entry which is preliminary data.</text>
</comment>
<evidence type="ECO:0000313" key="5">
    <source>
        <dbReference type="Proteomes" id="UP000693970"/>
    </source>
</evidence>
<keyword evidence="5" id="KW-1185">Reference proteome</keyword>
<dbReference type="PANTHER" id="PTHR48100">
    <property type="entry name" value="BROAD-SPECIFICITY PHOSPHATASE YOR283W-RELATED"/>
    <property type="match status" value="1"/>
</dbReference>
<dbReference type="InterPro" id="IPR050275">
    <property type="entry name" value="PGM_Phosphatase"/>
</dbReference>
<dbReference type="GO" id="GO:0005829">
    <property type="term" value="C:cytosol"/>
    <property type="evidence" value="ECO:0007669"/>
    <property type="project" value="TreeGrafter"/>
</dbReference>
<name>A0A9K3K5V5_9STRA</name>
<evidence type="ECO:0000313" key="4">
    <source>
        <dbReference type="EMBL" id="KAG7352956.1"/>
    </source>
</evidence>
<organism evidence="3 5">
    <name type="scientific">Nitzschia inconspicua</name>
    <dbReference type="NCBI Taxonomy" id="303405"/>
    <lineage>
        <taxon>Eukaryota</taxon>
        <taxon>Sar</taxon>
        <taxon>Stramenopiles</taxon>
        <taxon>Ochrophyta</taxon>
        <taxon>Bacillariophyta</taxon>
        <taxon>Bacillariophyceae</taxon>
        <taxon>Bacillariophycidae</taxon>
        <taxon>Bacillariales</taxon>
        <taxon>Bacillariaceae</taxon>
        <taxon>Nitzschia</taxon>
    </lineage>
</organism>